<dbReference type="AlphaFoldDB" id="A0AAW0GK84"/>
<feature type="signal peptide" evidence="1">
    <location>
        <begin position="1"/>
        <end position="27"/>
    </location>
</feature>
<accession>A0AAW0GK84</accession>
<dbReference type="Pfam" id="PF19287">
    <property type="entry name" value="DUF5910"/>
    <property type="match status" value="1"/>
</dbReference>
<keyword evidence="1" id="KW-0732">Signal</keyword>
<organism evidence="2 3">
    <name type="scientific">Cerrena zonata</name>
    <dbReference type="NCBI Taxonomy" id="2478898"/>
    <lineage>
        <taxon>Eukaryota</taxon>
        <taxon>Fungi</taxon>
        <taxon>Dikarya</taxon>
        <taxon>Basidiomycota</taxon>
        <taxon>Agaricomycotina</taxon>
        <taxon>Agaricomycetes</taxon>
        <taxon>Polyporales</taxon>
        <taxon>Cerrenaceae</taxon>
        <taxon>Cerrena</taxon>
    </lineage>
</organism>
<evidence type="ECO:0000313" key="2">
    <source>
        <dbReference type="EMBL" id="KAK7690054.1"/>
    </source>
</evidence>
<dbReference type="Proteomes" id="UP001385951">
    <property type="component" value="Unassembled WGS sequence"/>
</dbReference>
<comment type="caution">
    <text evidence="2">The sequence shown here is derived from an EMBL/GenBank/DDBJ whole genome shotgun (WGS) entry which is preliminary data.</text>
</comment>
<evidence type="ECO:0000313" key="3">
    <source>
        <dbReference type="Proteomes" id="UP001385951"/>
    </source>
</evidence>
<reference evidence="2 3" key="1">
    <citation type="submission" date="2022-09" db="EMBL/GenBank/DDBJ databases">
        <authorList>
            <person name="Palmer J.M."/>
        </authorList>
    </citation>
    <scope>NUCLEOTIDE SEQUENCE [LARGE SCALE GENOMIC DNA]</scope>
    <source>
        <strain evidence="2 3">DSM 7382</strain>
    </source>
</reference>
<dbReference type="EMBL" id="JASBNA010000007">
    <property type="protein sequence ID" value="KAK7690054.1"/>
    <property type="molecule type" value="Genomic_DNA"/>
</dbReference>
<gene>
    <name evidence="2" type="ORF">QCA50_006699</name>
</gene>
<dbReference type="InterPro" id="IPR045564">
    <property type="entry name" value="DUF5910"/>
</dbReference>
<dbReference type="Gene3D" id="3.90.175.10">
    <property type="entry name" value="Diphtheria Toxin, domain 1"/>
    <property type="match status" value="1"/>
</dbReference>
<proteinExistence type="predicted"/>
<name>A0AAW0GK84_9APHY</name>
<evidence type="ECO:0000256" key="1">
    <source>
        <dbReference type="SAM" id="SignalP"/>
    </source>
</evidence>
<keyword evidence="3" id="KW-1185">Reference proteome</keyword>
<feature type="chain" id="PRO_5043990413" evidence="1">
    <location>
        <begin position="28"/>
        <end position="259"/>
    </location>
</feature>
<sequence>MRATSIFVSSIAILAATLGFQQLSVLAAPVASPSDLDWIHASDPFSLLLEARALVGGEFIGFHGTNGANANAYQAQARRGGGIPVPPAFNGADAELGPGIYVTDDITVAQFFATSSASANQNRGNRQGGANVATICVVTANNQNDWRTRIPKVWVPVNEIAKSVNGRNDPAKLALQERRIAAAHGTPTNTVRFSALDVNDPNSTRTGNQLVIPSGVQNQFSIQVCVPVSGSVNQLPAQLHTPAFPQFNYQQMRVPWHIV</sequence>
<protein>
    <submittedName>
        <fullName evidence="2">Uncharacterized protein</fullName>
    </submittedName>
</protein>